<protein>
    <submittedName>
        <fullName evidence="3">Uncharacterized protein</fullName>
    </submittedName>
</protein>
<sequence>MASTENLLQYSDITTNTLESGYHSDSHELDNGSWQKRANKKKNYQRRLGLENEGFEPDREHVDTGAKHRVQVHRALSEKASTVPEAKTNTVQRKDKRRHSYAEGTTVDRANITDGVIQRVRTPRRRTSSTEIDLRRRACLNSLRLRRVSSSSQQPLSEIDNSADDDVFYIDDFRKETRGNTSREAFSYDGDGRDKTREERKEIAMDRVCRALELENVTLDKYSRRLSSALENRAALKEELNVLRRAVTVPSLTAEEKLKKGPKIHFQNEKLNSLRRQNIEKGNKNYLFEHLRRSQMEERRKLPDVPRASRVDNNEFFDESLDGIAWKAGKLHQRRDTEDSLSLSSDEYELETSLKTKKKGESSFGRSFSKESPLYLTGKGGNDNYFLSEVEKKRREKNIADLAADLWQKLVQGEKFHGDESRTRETSLPDEIVKNKATEEGENSSKSKEDPLYTKPRIRKKTEKDHMGDLIAHRNQESRTMATSEGTAHRRSESASDFVGTSTFKRNQRRPIRYRRSSSTTESLSASKKGSFSRPGLSYAEQEGTPQVQQEETGMPTTMNPQEKSERLPPAQVRNFLFQGSTEAVSQNHSKWFDYMLPPGKRGFKKERSGSLPDHSADSYSPSTSLCLTEKLRYYHDLQEKRTREEDSFGLADAYMASQDPEGQKELRSQAAGRAAILRREASHLLWEAMNLERICDPNARVRHIFTPY</sequence>
<organism evidence="3 4">
    <name type="scientific">Porites lobata</name>
    <dbReference type="NCBI Taxonomy" id="104759"/>
    <lineage>
        <taxon>Eukaryota</taxon>
        <taxon>Metazoa</taxon>
        <taxon>Cnidaria</taxon>
        <taxon>Anthozoa</taxon>
        <taxon>Hexacorallia</taxon>
        <taxon>Scleractinia</taxon>
        <taxon>Fungiina</taxon>
        <taxon>Poritidae</taxon>
        <taxon>Porites</taxon>
    </lineage>
</organism>
<dbReference type="Proteomes" id="UP001159405">
    <property type="component" value="Unassembled WGS sequence"/>
</dbReference>
<accession>A0ABN8MZB6</accession>
<feature type="compositionally biased region" description="Basic and acidic residues" evidence="2">
    <location>
        <begin position="417"/>
        <end position="452"/>
    </location>
</feature>
<feature type="compositionally biased region" description="Low complexity" evidence="2">
    <location>
        <begin position="517"/>
        <end position="527"/>
    </location>
</feature>
<keyword evidence="4" id="KW-1185">Reference proteome</keyword>
<evidence type="ECO:0000256" key="2">
    <source>
        <dbReference type="SAM" id="MobiDB-lite"/>
    </source>
</evidence>
<feature type="region of interest" description="Disordered" evidence="2">
    <location>
        <begin position="20"/>
        <end position="40"/>
    </location>
</feature>
<comment type="caution">
    <text evidence="3">The sequence shown here is derived from an EMBL/GenBank/DDBJ whole genome shotgun (WGS) entry which is preliminary data.</text>
</comment>
<dbReference type="EMBL" id="CALNXK010000007">
    <property type="protein sequence ID" value="CAH3039224.1"/>
    <property type="molecule type" value="Genomic_DNA"/>
</dbReference>
<keyword evidence="1" id="KW-0175">Coiled coil</keyword>
<feature type="compositionally biased region" description="Basic residues" evidence="2">
    <location>
        <begin position="506"/>
        <end position="516"/>
    </location>
</feature>
<evidence type="ECO:0000313" key="4">
    <source>
        <dbReference type="Proteomes" id="UP001159405"/>
    </source>
</evidence>
<gene>
    <name evidence="3" type="ORF">PLOB_00043094</name>
</gene>
<reference evidence="3 4" key="1">
    <citation type="submission" date="2022-05" db="EMBL/GenBank/DDBJ databases">
        <authorList>
            <consortium name="Genoscope - CEA"/>
            <person name="William W."/>
        </authorList>
    </citation>
    <scope>NUCLEOTIDE SEQUENCE [LARGE SCALE GENOMIC DNA]</scope>
</reference>
<proteinExistence type="predicted"/>
<evidence type="ECO:0000313" key="3">
    <source>
        <dbReference type="EMBL" id="CAH3039224.1"/>
    </source>
</evidence>
<feature type="coiled-coil region" evidence="1">
    <location>
        <begin position="219"/>
        <end position="246"/>
    </location>
</feature>
<name>A0ABN8MZB6_9CNID</name>
<feature type="compositionally biased region" description="Polar residues" evidence="2">
    <location>
        <begin position="544"/>
        <end position="562"/>
    </location>
</feature>
<feature type="compositionally biased region" description="Basic and acidic residues" evidence="2">
    <location>
        <begin position="462"/>
        <end position="477"/>
    </location>
</feature>
<evidence type="ECO:0000256" key="1">
    <source>
        <dbReference type="SAM" id="Coils"/>
    </source>
</evidence>
<feature type="region of interest" description="Disordered" evidence="2">
    <location>
        <begin position="417"/>
        <end position="565"/>
    </location>
</feature>